<evidence type="ECO:0000256" key="6">
    <source>
        <dbReference type="ARBA" id="ARBA00022982"/>
    </source>
</evidence>
<comment type="function">
    <text evidence="1 9">Accessory subunit of the mitochondrial membrane respiratory chain NADH dehydrogenase (Complex I), that is believed not to be involved in catalysis. Complex I functions in the transfer of electrons from NADH to the respiratory chain. The immediate electron acceptor for the enzyme is believed to be ubiquinone.</text>
</comment>
<dbReference type="PANTHER" id="PTHR13344">
    <property type="entry name" value="NADH-UBIQUINONE OXIDOREDUCTASE"/>
    <property type="match status" value="1"/>
</dbReference>
<comment type="subcellular location">
    <subcellularLocation>
        <location evidence="9">Mitochondrion inner membrane</location>
    </subcellularLocation>
</comment>
<dbReference type="GO" id="GO:0005743">
    <property type="term" value="C:mitochondrial inner membrane"/>
    <property type="evidence" value="ECO:0007669"/>
    <property type="project" value="UniProtKB-SubCell"/>
</dbReference>
<keyword evidence="11" id="KW-1185">Reference proteome</keyword>
<keyword evidence="3 9" id="KW-0813">Transport</keyword>
<keyword evidence="9" id="KW-0999">Mitochondrion inner membrane</keyword>
<keyword evidence="4 9" id="KW-0679">Respiratory chain</keyword>
<dbReference type="OMA" id="FRTHWQC"/>
<dbReference type="AlphaFoldDB" id="A0A0L0H445"/>
<keyword evidence="6 9" id="KW-0249">Electron transport</keyword>
<evidence type="ECO:0000313" key="10">
    <source>
        <dbReference type="EMBL" id="KNC96260.1"/>
    </source>
</evidence>
<protein>
    <recommendedName>
        <fullName evidence="9">NADH-ubiquinone oxidoreductase</fullName>
    </recommendedName>
</protein>
<sequence>MTTHREGVFVEGLWVEKEGLSSDVAPPVPEVGCTSAPLESMSFHFASYCKAYSEDYMLCKNESQDPRHCLKEGRKVTRCALDLIRKLKENCDKEWTRHWECLDVNNHQLFQCRKEEREFNDCVFKKLGLTKTIPDTPEGQTPIHLKEKPLYK</sequence>
<dbReference type="PANTHER" id="PTHR13344:SF0">
    <property type="entry name" value="NADH DEHYDROGENASE [UBIQUINONE] 1 ALPHA SUBCOMPLEX SUBUNIT 8"/>
    <property type="match status" value="1"/>
</dbReference>
<reference evidence="10 11" key="1">
    <citation type="submission" date="2009-08" db="EMBL/GenBank/DDBJ databases">
        <title>The Genome Sequence of Spizellomyces punctatus strain DAOM BR117.</title>
        <authorList>
            <consortium name="The Broad Institute Genome Sequencing Platform"/>
            <person name="Russ C."/>
            <person name="Cuomo C."/>
            <person name="Shea T."/>
            <person name="Young S.K."/>
            <person name="Zeng Q."/>
            <person name="Koehrsen M."/>
            <person name="Haas B."/>
            <person name="Borodovsky M."/>
            <person name="Guigo R."/>
            <person name="Alvarado L."/>
            <person name="Berlin A."/>
            <person name="Bochicchio J."/>
            <person name="Borenstein D."/>
            <person name="Chapman S."/>
            <person name="Chen Z."/>
            <person name="Engels R."/>
            <person name="Freedman E."/>
            <person name="Gellesch M."/>
            <person name="Goldberg J."/>
            <person name="Griggs A."/>
            <person name="Gujja S."/>
            <person name="Heiman D."/>
            <person name="Hepburn T."/>
            <person name="Howarth C."/>
            <person name="Jen D."/>
            <person name="Larson L."/>
            <person name="Lewis B."/>
            <person name="Mehta T."/>
            <person name="Park D."/>
            <person name="Pearson M."/>
            <person name="Roberts A."/>
            <person name="Saif S."/>
            <person name="Shenoy N."/>
            <person name="Sisk P."/>
            <person name="Stolte C."/>
            <person name="Sykes S."/>
            <person name="Thomson T."/>
            <person name="Walk T."/>
            <person name="White J."/>
            <person name="Yandava C."/>
            <person name="Burger G."/>
            <person name="Gray M.W."/>
            <person name="Holland P.W.H."/>
            <person name="King N."/>
            <person name="Lang F.B.F."/>
            <person name="Roger A.J."/>
            <person name="Ruiz-Trillo I."/>
            <person name="Lander E."/>
            <person name="Nusbaum C."/>
        </authorList>
    </citation>
    <scope>NUCLEOTIDE SEQUENCE [LARGE SCALE GENOMIC DNA]</scope>
    <source>
        <strain evidence="10 11">DAOM BR117</strain>
    </source>
</reference>
<evidence type="ECO:0000256" key="4">
    <source>
        <dbReference type="ARBA" id="ARBA00022660"/>
    </source>
</evidence>
<dbReference type="VEuPathDB" id="FungiDB:SPPG_08412"/>
<dbReference type="Proteomes" id="UP000053201">
    <property type="component" value="Unassembled WGS sequence"/>
</dbReference>
<evidence type="ECO:0000256" key="2">
    <source>
        <dbReference type="ARBA" id="ARBA00010705"/>
    </source>
</evidence>
<evidence type="ECO:0000256" key="7">
    <source>
        <dbReference type="ARBA" id="ARBA00023128"/>
    </source>
</evidence>
<dbReference type="eggNOG" id="KOG3458">
    <property type="taxonomic scope" value="Eukaryota"/>
</dbReference>
<dbReference type="PROSITE" id="PS51808">
    <property type="entry name" value="CHCH"/>
    <property type="match status" value="2"/>
</dbReference>
<evidence type="ECO:0000256" key="1">
    <source>
        <dbReference type="ARBA" id="ARBA00003195"/>
    </source>
</evidence>
<keyword evidence="8" id="KW-1015">Disulfide bond</keyword>
<keyword evidence="7 9" id="KW-0496">Mitochondrion</keyword>
<name>A0A0L0H445_SPIPD</name>
<evidence type="ECO:0000256" key="8">
    <source>
        <dbReference type="ARBA" id="ARBA00023157"/>
    </source>
</evidence>
<evidence type="ECO:0000256" key="5">
    <source>
        <dbReference type="ARBA" id="ARBA00022737"/>
    </source>
</evidence>
<evidence type="ECO:0000313" key="11">
    <source>
        <dbReference type="Proteomes" id="UP000053201"/>
    </source>
</evidence>
<dbReference type="OrthoDB" id="276296at2759"/>
<dbReference type="GO" id="GO:0006120">
    <property type="term" value="P:mitochondrial electron transport, NADH to ubiquinone"/>
    <property type="evidence" value="ECO:0007669"/>
    <property type="project" value="InterPro"/>
</dbReference>
<gene>
    <name evidence="10" type="ORF">SPPG_08412</name>
</gene>
<keyword evidence="9" id="KW-0472">Membrane</keyword>
<evidence type="ECO:0000256" key="3">
    <source>
        <dbReference type="ARBA" id="ARBA00022448"/>
    </source>
</evidence>
<organism evidence="10 11">
    <name type="scientific">Spizellomyces punctatus (strain DAOM BR117)</name>
    <dbReference type="NCBI Taxonomy" id="645134"/>
    <lineage>
        <taxon>Eukaryota</taxon>
        <taxon>Fungi</taxon>
        <taxon>Fungi incertae sedis</taxon>
        <taxon>Chytridiomycota</taxon>
        <taxon>Chytridiomycota incertae sedis</taxon>
        <taxon>Chytridiomycetes</taxon>
        <taxon>Spizellomycetales</taxon>
        <taxon>Spizellomycetaceae</taxon>
        <taxon>Spizellomyces</taxon>
    </lineage>
</organism>
<proteinExistence type="inferred from homology"/>
<dbReference type="InParanoid" id="A0A0L0H445"/>
<dbReference type="InterPro" id="IPR016680">
    <property type="entry name" value="NDUFA8"/>
</dbReference>
<dbReference type="PIRSF" id="PIRSF017016">
    <property type="entry name" value="NDUA8"/>
    <property type="match status" value="1"/>
</dbReference>
<comment type="similarity">
    <text evidence="2 9">Belongs to the complex I NDUFA8 subunit family.</text>
</comment>
<accession>A0A0L0H445</accession>
<dbReference type="STRING" id="645134.A0A0L0H445"/>
<dbReference type="GeneID" id="27691580"/>
<evidence type="ECO:0000256" key="9">
    <source>
        <dbReference type="PIRNR" id="PIRNR017016"/>
    </source>
</evidence>
<dbReference type="RefSeq" id="XP_016604300.1">
    <property type="nucleotide sequence ID" value="XM_016756570.1"/>
</dbReference>
<dbReference type="EMBL" id="KQ257470">
    <property type="protein sequence ID" value="KNC96260.1"/>
    <property type="molecule type" value="Genomic_DNA"/>
</dbReference>
<keyword evidence="5" id="KW-0677">Repeat</keyword>